<dbReference type="InterPro" id="IPR051320">
    <property type="entry name" value="Viral_Replic_Matur_Polypro"/>
</dbReference>
<dbReference type="Gene3D" id="3.30.70.270">
    <property type="match status" value="2"/>
</dbReference>
<evidence type="ECO:0000313" key="2">
    <source>
        <dbReference type="Proteomes" id="UP000075243"/>
    </source>
</evidence>
<evidence type="ECO:0000313" key="1">
    <source>
        <dbReference type="EMBL" id="KYP48648.1"/>
    </source>
</evidence>
<dbReference type="InterPro" id="IPR043128">
    <property type="entry name" value="Rev_trsase/Diguanyl_cyclase"/>
</dbReference>
<dbReference type="EMBL" id="KQ483494">
    <property type="protein sequence ID" value="KYP48648.1"/>
    <property type="molecule type" value="Genomic_DNA"/>
</dbReference>
<sequence>MKAKQLYAKPSKCELWLDDVKFLGHVISAEGIAVDPAKVESVLKWERPRTVTDIRRFVGLAGYYRRFIEGFSRIVAPLTQLTRKE</sequence>
<dbReference type="InterPro" id="IPR043502">
    <property type="entry name" value="DNA/RNA_pol_sf"/>
</dbReference>
<dbReference type="PANTHER" id="PTHR33064">
    <property type="entry name" value="POL PROTEIN"/>
    <property type="match status" value="1"/>
</dbReference>
<organism evidence="1 2">
    <name type="scientific">Cajanus cajan</name>
    <name type="common">Pigeon pea</name>
    <name type="synonym">Cajanus indicus</name>
    <dbReference type="NCBI Taxonomy" id="3821"/>
    <lineage>
        <taxon>Eukaryota</taxon>
        <taxon>Viridiplantae</taxon>
        <taxon>Streptophyta</taxon>
        <taxon>Embryophyta</taxon>
        <taxon>Tracheophyta</taxon>
        <taxon>Spermatophyta</taxon>
        <taxon>Magnoliopsida</taxon>
        <taxon>eudicotyledons</taxon>
        <taxon>Gunneridae</taxon>
        <taxon>Pentapetalae</taxon>
        <taxon>rosids</taxon>
        <taxon>fabids</taxon>
        <taxon>Fabales</taxon>
        <taxon>Fabaceae</taxon>
        <taxon>Papilionoideae</taxon>
        <taxon>50 kb inversion clade</taxon>
        <taxon>NPAAA clade</taxon>
        <taxon>indigoferoid/millettioid clade</taxon>
        <taxon>Phaseoleae</taxon>
        <taxon>Cajanus</taxon>
    </lineage>
</organism>
<proteinExistence type="predicted"/>
<dbReference type="Proteomes" id="UP000075243">
    <property type="component" value="Unassembled WGS sequence"/>
</dbReference>
<evidence type="ECO:0008006" key="3">
    <source>
        <dbReference type="Google" id="ProtNLM"/>
    </source>
</evidence>
<dbReference type="PANTHER" id="PTHR33064:SF37">
    <property type="entry name" value="RIBONUCLEASE H"/>
    <property type="match status" value="1"/>
</dbReference>
<accession>A0A151S1K7</accession>
<dbReference type="SUPFAM" id="SSF56672">
    <property type="entry name" value="DNA/RNA polymerases"/>
    <property type="match status" value="1"/>
</dbReference>
<dbReference type="AlphaFoldDB" id="A0A151S1K7"/>
<keyword evidence="2" id="KW-1185">Reference proteome</keyword>
<gene>
    <name evidence="1" type="ORF">KK1_029628</name>
</gene>
<protein>
    <recommendedName>
        <fullName evidence="3">Retrovirus-related Pol polyprotein from transposon 17.6</fullName>
    </recommendedName>
</protein>
<reference evidence="1" key="1">
    <citation type="journal article" date="2012" name="Nat. Biotechnol.">
        <title>Draft genome sequence of pigeonpea (Cajanus cajan), an orphan legume crop of resource-poor farmers.</title>
        <authorList>
            <person name="Varshney R.K."/>
            <person name="Chen W."/>
            <person name="Li Y."/>
            <person name="Bharti A.K."/>
            <person name="Saxena R.K."/>
            <person name="Schlueter J.A."/>
            <person name="Donoghue M.T."/>
            <person name="Azam S."/>
            <person name="Fan G."/>
            <person name="Whaley A.M."/>
            <person name="Farmer A.D."/>
            <person name="Sheridan J."/>
            <person name="Iwata A."/>
            <person name="Tuteja R."/>
            <person name="Penmetsa R.V."/>
            <person name="Wu W."/>
            <person name="Upadhyaya H.D."/>
            <person name="Yang S.P."/>
            <person name="Shah T."/>
            <person name="Saxena K.B."/>
            <person name="Michael T."/>
            <person name="McCombie W.R."/>
            <person name="Yang B."/>
            <person name="Zhang G."/>
            <person name="Yang H."/>
            <person name="Wang J."/>
            <person name="Spillane C."/>
            <person name="Cook D.R."/>
            <person name="May G.D."/>
            <person name="Xu X."/>
            <person name="Jackson S.A."/>
        </authorList>
    </citation>
    <scope>NUCLEOTIDE SEQUENCE [LARGE SCALE GENOMIC DNA]</scope>
</reference>
<dbReference type="Gramene" id="C.cajan_28910.t">
    <property type="protein sequence ID" value="C.cajan_28910.t.cds1"/>
    <property type="gene ID" value="C.cajan_28910"/>
</dbReference>
<name>A0A151S1K7_CAJCA</name>
<dbReference type="OMA" id="PSKCELW"/>